<evidence type="ECO:0000313" key="4">
    <source>
        <dbReference type="Proteomes" id="UP000593605"/>
    </source>
</evidence>
<evidence type="ECO:0000259" key="2">
    <source>
        <dbReference type="Pfam" id="PF22322"/>
    </source>
</evidence>
<evidence type="ECO:0000313" key="3">
    <source>
        <dbReference type="EMBL" id="QOR73122.1"/>
    </source>
</evidence>
<feature type="domain" description="DUF6973" evidence="2">
    <location>
        <begin position="10"/>
        <end position="132"/>
    </location>
</feature>
<dbReference type="AlphaFoldDB" id="A0A7M1T2F4"/>
<dbReference type="EMBL" id="CP063145">
    <property type="protein sequence ID" value="QOR73122.1"/>
    <property type="molecule type" value="Genomic_DNA"/>
</dbReference>
<protein>
    <recommendedName>
        <fullName evidence="2">DUF6973 domain-containing protein</fullName>
    </recommendedName>
</protein>
<keyword evidence="1" id="KW-0732">Signal</keyword>
<dbReference type="Proteomes" id="UP000593605">
    <property type="component" value="Chromosome"/>
</dbReference>
<dbReference type="KEGG" id="civ:IMZ16_06145"/>
<accession>A0A7M1T2F4</accession>
<gene>
    <name evidence="3" type="ORF">IMZ16_06145</name>
</gene>
<dbReference type="RefSeq" id="WP_193439302.1">
    <property type="nucleotide sequence ID" value="NZ_CP063145.1"/>
</dbReference>
<name>A0A7M1T2F4_9FLAO</name>
<evidence type="ECO:0000256" key="1">
    <source>
        <dbReference type="SAM" id="SignalP"/>
    </source>
</evidence>
<reference evidence="3 4" key="1">
    <citation type="submission" date="2020-10" db="EMBL/GenBank/DDBJ databases">
        <title>Complete genome of Cruoricapor ignavus strain M1214 isolated from the blood culture of a febrile patient.</title>
        <authorList>
            <person name="Guglielmino C.J.D."/>
        </authorList>
    </citation>
    <scope>NUCLEOTIDE SEQUENCE [LARGE SCALE GENOMIC DNA]</scope>
    <source>
        <strain evidence="3 4">M1214</strain>
    </source>
</reference>
<proteinExistence type="predicted"/>
<feature type="signal peptide" evidence="1">
    <location>
        <begin position="1"/>
        <end position="18"/>
    </location>
</feature>
<feature type="chain" id="PRO_5033056882" description="DUF6973 domain-containing protein" evidence="1">
    <location>
        <begin position="19"/>
        <end position="156"/>
    </location>
</feature>
<sequence>MKPCLNFFLLVLSRPAFALLSGLAFIKTKITAEKTWRGSRRSSAFRAYENALLGSLVMMYCCKISSPRKSAAWARRIAELTEQVFTKNPSAQEINLHNINVGVSHFFELLPGVHRQFFETSFFVPGLLSKIKNAEGKPEAAGPDSLIIAKNNEGIY</sequence>
<dbReference type="InterPro" id="IPR054246">
    <property type="entry name" value="DUF6973"/>
</dbReference>
<dbReference type="Pfam" id="PF22322">
    <property type="entry name" value="DUF6973"/>
    <property type="match status" value="1"/>
</dbReference>
<organism evidence="3 4">
    <name type="scientific">Cruoricaptor ignavus</name>
    <dbReference type="NCBI Taxonomy" id="1118202"/>
    <lineage>
        <taxon>Bacteria</taxon>
        <taxon>Pseudomonadati</taxon>
        <taxon>Bacteroidota</taxon>
        <taxon>Flavobacteriia</taxon>
        <taxon>Flavobacteriales</taxon>
        <taxon>Weeksellaceae</taxon>
        <taxon>Cruoricaptor</taxon>
    </lineage>
</organism>